<name>A0A9N9FAJ3_9GLOM</name>
<dbReference type="EMBL" id="CAJVPZ010002909">
    <property type="protein sequence ID" value="CAG8521137.1"/>
    <property type="molecule type" value="Genomic_DNA"/>
</dbReference>
<reference evidence="1" key="1">
    <citation type="submission" date="2021-06" db="EMBL/GenBank/DDBJ databases">
        <authorList>
            <person name="Kallberg Y."/>
            <person name="Tangrot J."/>
            <person name="Rosling A."/>
        </authorList>
    </citation>
    <scope>NUCLEOTIDE SEQUENCE</scope>
    <source>
        <strain evidence="1">IN212</strain>
    </source>
</reference>
<keyword evidence="2" id="KW-1185">Reference proteome</keyword>
<accession>A0A9N9FAJ3</accession>
<feature type="non-terminal residue" evidence="1">
    <location>
        <position position="136"/>
    </location>
</feature>
<evidence type="ECO:0000313" key="1">
    <source>
        <dbReference type="EMBL" id="CAG8521137.1"/>
    </source>
</evidence>
<protein>
    <submittedName>
        <fullName evidence="1">5048_t:CDS:1</fullName>
    </submittedName>
</protein>
<organism evidence="1 2">
    <name type="scientific">Racocetra fulgida</name>
    <dbReference type="NCBI Taxonomy" id="60492"/>
    <lineage>
        <taxon>Eukaryota</taxon>
        <taxon>Fungi</taxon>
        <taxon>Fungi incertae sedis</taxon>
        <taxon>Mucoromycota</taxon>
        <taxon>Glomeromycotina</taxon>
        <taxon>Glomeromycetes</taxon>
        <taxon>Diversisporales</taxon>
        <taxon>Gigasporaceae</taxon>
        <taxon>Racocetra</taxon>
    </lineage>
</organism>
<dbReference type="OrthoDB" id="2431500at2759"/>
<proteinExistence type="predicted"/>
<gene>
    <name evidence="1" type="ORF">RFULGI_LOCUS3355</name>
</gene>
<dbReference type="AlphaFoldDB" id="A0A9N9FAJ3"/>
<dbReference type="Proteomes" id="UP000789396">
    <property type="component" value="Unassembled WGS sequence"/>
</dbReference>
<sequence length="136" mass="15766">MPPLRNLRPRTTEERRITNTLRMQRFRNSTLRTKNQCKHHNIGRNFQETETSIHHTFDTTHVCTYCNAKLFSTETQETCCKSGKIKLASAGDTTSLKNLFMRNDNIEKDFCENIRAYNSIFAFTSMGVKLDKPIAS</sequence>
<evidence type="ECO:0000313" key="2">
    <source>
        <dbReference type="Proteomes" id="UP000789396"/>
    </source>
</evidence>
<comment type="caution">
    <text evidence="1">The sequence shown here is derived from an EMBL/GenBank/DDBJ whole genome shotgun (WGS) entry which is preliminary data.</text>
</comment>